<dbReference type="RefSeq" id="WP_036084689.1">
    <property type="nucleotide sequence ID" value="NZ_CBCSHQ010000001.1"/>
</dbReference>
<dbReference type="Proteomes" id="UP000029844">
    <property type="component" value="Unassembled WGS sequence"/>
</dbReference>
<keyword evidence="2" id="KW-1185">Reference proteome</keyword>
<dbReference type="EMBL" id="JNFA01000011">
    <property type="protein sequence ID" value="KGL42807.1"/>
    <property type="molecule type" value="Genomic_DNA"/>
</dbReference>
<comment type="caution">
    <text evidence="1">The sequence shown here is derived from an EMBL/GenBank/DDBJ whole genome shotgun (WGS) entry which is preliminary data.</text>
</comment>
<accession>A0A099WCR2</accession>
<dbReference type="GeneID" id="58716748"/>
<gene>
    <name evidence="1" type="ORF">EP57_04940</name>
</gene>
<sequence length="80" mass="9535">MPQRTIPVTLLQHLAKENTLLHELEKRFIQEIDVLDERELREVIGMFHRHGYIFLVYTNKDVICCITTKGRKLAHLSRKH</sequence>
<dbReference type="AlphaFoldDB" id="A0A099WCR2"/>
<reference evidence="1 2" key="1">
    <citation type="submission" date="2014-05" db="EMBL/GenBank/DDBJ databases">
        <title>Novel Listeriaceae from food processing environments.</title>
        <authorList>
            <person name="den Bakker H.C."/>
        </authorList>
    </citation>
    <scope>NUCLEOTIDE SEQUENCE [LARGE SCALE GENOMIC DNA]</scope>
    <source>
        <strain evidence="1 2">FSL A5-0281</strain>
    </source>
</reference>
<proteinExistence type="predicted"/>
<name>A0A099WCR2_9LIST</name>
<evidence type="ECO:0000313" key="1">
    <source>
        <dbReference type="EMBL" id="KGL42807.1"/>
    </source>
</evidence>
<protein>
    <submittedName>
        <fullName evidence="1">Uncharacterized protein</fullName>
    </submittedName>
</protein>
<organism evidence="1 2">
    <name type="scientific">Listeria booriae</name>
    <dbReference type="NCBI Taxonomy" id="1552123"/>
    <lineage>
        <taxon>Bacteria</taxon>
        <taxon>Bacillati</taxon>
        <taxon>Bacillota</taxon>
        <taxon>Bacilli</taxon>
        <taxon>Bacillales</taxon>
        <taxon>Listeriaceae</taxon>
        <taxon>Listeria</taxon>
    </lineage>
</organism>
<evidence type="ECO:0000313" key="2">
    <source>
        <dbReference type="Proteomes" id="UP000029844"/>
    </source>
</evidence>
<dbReference type="STRING" id="1552123.EP57_04940"/>